<dbReference type="STRING" id="377629.TERTU_2358"/>
<reference evidence="6 7" key="1">
    <citation type="journal article" date="2009" name="PLoS ONE">
        <title>The complete genome of Teredinibacter turnerae T7901: an intracellular endosymbiont of marine wood-boring bivalves (shipworms).</title>
        <authorList>
            <person name="Yang J.C."/>
            <person name="Madupu R."/>
            <person name="Durkin A.S."/>
            <person name="Ekborg N.A."/>
            <person name="Pedamallu C.S."/>
            <person name="Hostetler J.B."/>
            <person name="Radune D."/>
            <person name="Toms B.S."/>
            <person name="Henrissat B."/>
            <person name="Coutinho P.M."/>
            <person name="Schwarz S."/>
            <person name="Field L."/>
            <person name="Trindade-Silva A.E."/>
            <person name="Soares C.A.G."/>
            <person name="Elshahawi S."/>
            <person name="Hanora A."/>
            <person name="Schmidt E.W."/>
            <person name="Haygood M.G."/>
            <person name="Posfai J."/>
            <person name="Benner J."/>
            <person name="Madinger C."/>
            <person name="Nove J."/>
            <person name="Anton B."/>
            <person name="Chaudhary K."/>
            <person name="Foster J."/>
            <person name="Holman A."/>
            <person name="Kumar S."/>
            <person name="Lessard P.A."/>
            <person name="Luyten Y.A."/>
            <person name="Slatko B."/>
            <person name="Wood N."/>
            <person name="Wu B."/>
            <person name="Teplitski M."/>
            <person name="Mougous J.D."/>
            <person name="Ward N."/>
            <person name="Eisen J.A."/>
            <person name="Badger J.H."/>
            <person name="Distel D.L."/>
        </authorList>
    </citation>
    <scope>NUCLEOTIDE SEQUENCE [LARGE SCALE GENOMIC DNA]</scope>
    <source>
        <strain evidence="7">ATCC 39867 / T7901</strain>
    </source>
</reference>
<dbReference type="GO" id="GO:0046872">
    <property type="term" value="F:metal ion binding"/>
    <property type="evidence" value="ECO:0007669"/>
    <property type="project" value="UniProtKB-KW"/>
</dbReference>
<dbReference type="HOGENOM" id="CLU_021802_7_0_6"/>
<keyword evidence="3" id="KW-0170">Cobalt</keyword>
<keyword evidence="1" id="KW-0479">Metal-binding</keyword>
<dbReference type="GO" id="GO:0016787">
    <property type="term" value="F:hydrolase activity"/>
    <property type="evidence" value="ECO:0007669"/>
    <property type="project" value="UniProtKB-KW"/>
</dbReference>
<gene>
    <name evidence="6" type="ordered locus">TERTU_2358</name>
</gene>
<dbReference type="Proteomes" id="UP000009080">
    <property type="component" value="Chromosome"/>
</dbReference>
<keyword evidence="7" id="KW-1185">Reference proteome</keyword>
<dbReference type="OrthoDB" id="9776600at2"/>
<dbReference type="NCBIfam" id="NF005602">
    <property type="entry name" value="PRK07338.1"/>
    <property type="match status" value="1"/>
</dbReference>
<evidence type="ECO:0000256" key="1">
    <source>
        <dbReference type="ARBA" id="ARBA00022723"/>
    </source>
</evidence>
<dbReference type="PIRSF" id="PIRSF037238">
    <property type="entry name" value="Carboxypeptidase_G2"/>
    <property type="match status" value="1"/>
</dbReference>
<dbReference type="Gene3D" id="3.30.70.360">
    <property type="match status" value="1"/>
</dbReference>
<dbReference type="AlphaFoldDB" id="C5BK99"/>
<dbReference type="InterPro" id="IPR002933">
    <property type="entry name" value="Peptidase_M20"/>
</dbReference>
<organism evidence="6 7">
    <name type="scientific">Teredinibacter turnerae (strain ATCC 39867 / T7901)</name>
    <dbReference type="NCBI Taxonomy" id="377629"/>
    <lineage>
        <taxon>Bacteria</taxon>
        <taxon>Pseudomonadati</taxon>
        <taxon>Pseudomonadota</taxon>
        <taxon>Gammaproteobacteria</taxon>
        <taxon>Cellvibrionales</taxon>
        <taxon>Cellvibrionaceae</taxon>
        <taxon>Teredinibacter</taxon>
    </lineage>
</organism>
<dbReference type="InterPro" id="IPR050072">
    <property type="entry name" value="Peptidase_M20A"/>
</dbReference>
<feature type="active site" description="Proton acceptor" evidence="4">
    <location>
        <position position="152"/>
    </location>
</feature>
<dbReference type="EMBL" id="CP001614">
    <property type="protein sequence ID" value="ACR13166.1"/>
    <property type="molecule type" value="Genomic_DNA"/>
</dbReference>
<evidence type="ECO:0000256" key="2">
    <source>
        <dbReference type="ARBA" id="ARBA00022801"/>
    </source>
</evidence>
<sequence length="393" mass="42101">MLEPKQQLKAFLADKTEPMLELIIAAANINSGSDNASGIAEVTTLFQREFSSLTAVSRSLPLRSESPANDCAEIFEINPNATRRVLMLGHLDTVFPSDHHFNTCWRQGNRLRGPGVADMKGGIVVMLMALKALLKCELLPDLGLTVVLTPDEEIGSPRSRDLLRSMAQQHDCGLVFEPALEDGTLAGARKGSGNFQISVKGRSAHAGREFFNGINAVTGAASLAGALASLSDVQSNTSVNIAKITGGSAINVVPDTATMHFNVRVEDHQRMADMERAILALLEQFNSQGPCSFTLEGDFHRPPKVIDGAHQKLFSLLEACGDALNQTVKFRATGGCCDGNNLAAAGLPNIDTLGVLGGGIHSENEFLLIDSLVERALLTAFFITQLPRVMEKP</sequence>
<dbReference type="InterPro" id="IPR017150">
    <property type="entry name" value="Pept_M20_glutamate_carboxypep"/>
</dbReference>
<proteinExistence type="predicted"/>
<feature type="domain" description="Peptidase M20 dimerisation" evidence="5">
    <location>
        <begin position="188"/>
        <end position="287"/>
    </location>
</feature>
<dbReference type="SUPFAM" id="SSF55031">
    <property type="entry name" value="Bacterial exopeptidase dimerisation domain"/>
    <property type="match status" value="1"/>
</dbReference>
<dbReference type="InterPro" id="IPR011650">
    <property type="entry name" value="Peptidase_M20_dimer"/>
</dbReference>
<name>C5BK99_TERTT</name>
<evidence type="ECO:0000259" key="5">
    <source>
        <dbReference type="Pfam" id="PF07687"/>
    </source>
</evidence>
<dbReference type="PANTHER" id="PTHR43808:SF9">
    <property type="entry name" value="BLL0789 PROTEIN"/>
    <property type="match status" value="1"/>
</dbReference>
<accession>C5BK99</accession>
<evidence type="ECO:0000313" key="7">
    <source>
        <dbReference type="Proteomes" id="UP000009080"/>
    </source>
</evidence>
<dbReference type="eggNOG" id="COG0624">
    <property type="taxonomic scope" value="Bacteria"/>
</dbReference>
<dbReference type="RefSeq" id="WP_015819279.1">
    <property type="nucleotide sequence ID" value="NC_012997.1"/>
</dbReference>
<protein>
    <submittedName>
        <fullName evidence="6">Peptidase dimerisation</fullName>
    </submittedName>
</protein>
<evidence type="ECO:0000256" key="4">
    <source>
        <dbReference type="PIRSR" id="PIRSR037238-1"/>
    </source>
</evidence>
<feature type="active site" evidence="4">
    <location>
        <position position="92"/>
    </location>
</feature>
<dbReference type="SUPFAM" id="SSF53187">
    <property type="entry name" value="Zn-dependent exopeptidases"/>
    <property type="match status" value="1"/>
</dbReference>
<dbReference type="Gene3D" id="3.40.630.10">
    <property type="entry name" value="Zn peptidases"/>
    <property type="match status" value="1"/>
</dbReference>
<dbReference type="InterPro" id="IPR036264">
    <property type="entry name" value="Bact_exopeptidase_dim_dom"/>
</dbReference>
<dbReference type="Pfam" id="PF07687">
    <property type="entry name" value="M20_dimer"/>
    <property type="match status" value="1"/>
</dbReference>
<keyword evidence="2" id="KW-0378">Hydrolase</keyword>
<dbReference type="PANTHER" id="PTHR43808">
    <property type="entry name" value="ACETYLORNITHINE DEACETYLASE"/>
    <property type="match status" value="1"/>
</dbReference>
<dbReference type="KEGG" id="ttu:TERTU_2358"/>
<evidence type="ECO:0000256" key="3">
    <source>
        <dbReference type="ARBA" id="ARBA00023285"/>
    </source>
</evidence>
<dbReference type="Pfam" id="PF01546">
    <property type="entry name" value="Peptidase_M20"/>
    <property type="match status" value="1"/>
</dbReference>
<evidence type="ECO:0000313" key="6">
    <source>
        <dbReference type="EMBL" id="ACR13166.1"/>
    </source>
</evidence>